<comment type="caution">
    <text evidence="9">The sequence shown here is derived from an EMBL/GenBank/DDBJ whole genome shotgun (WGS) entry which is preliminary data.</text>
</comment>
<accession>A0A8H6F4T2</accession>
<keyword evidence="4" id="KW-0805">Transcription regulation</keyword>
<keyword evidence="3" id="KW-0677">Repeat</keyword>
<name>A0A8H6F4T2_CANAX</name>
<dbReference type="SUPFAM" id="SSF50729">
    <property type="entry name" value="PH domain-like"/>
    <property type="match status" value="1"/>
</dbReference>
<comment type="similarity">
    <text evidence="2">Belongs to the TFB1 family.</text>
</comment>
<evidence type="ECO:0000256" key="7">
    <source>
        <dbReference type="SAM" id="MobiDB-lite"/>
    </source>
</evidence>
<dbReference type="Pfam" id="PF03909">
    <property type="entry name" value="BSD"/>
    <property type="match status" value="1"/>
</dbReference>
<dbReference type="InterPro" id="IPR013876">
    <property type="entry name" value="TFIIH_BTF_p62_N"/>
</dbReference>
<evidence type="ECO:0000313" key="9">
    <source>
        <dbReference type="EMBL" id="KAF6071400.1"/>
    </source>
</evidence>
<evidence type="ECO:0000256" key="3">
    <source>
        <dbReference type="ARBA" id="ARBA00022737"/>
    </source>
</evidence>
<dbReference type="CDD" id="cd13229">
    <property type="entry name" value="PH_TFIIH"/>
    <property type="match status" value="1"/>
</dbReference>
<dbReference type="AlphaFoldDB" id="A0A8H6F4T2"/>
<dbReference type="GO" id="GO:0006289">
    <property type="term" value="P:nucleotide-excision repair"/>
    <property type="evidence" value="ECO:0007669"/>
    <property type="project" value="InterPro"/>
</dbReference>
<keyword evidence="5" id="KW-0804">Transcription</keyword>
<feature type="domain" description="BSD" evidence="8">
    <location>
        <begin position="253"/>
        <end position="305"/>
    </location>
</feature>
<evidence type="ECO:0000313" key="10">
    <source>
        <dbReference type="Proteomes" id="UP000536275"/>
    </source>
</evidence>
<dbReference type="InterPro" id="IPR011993">
    <property type="entry name" value="PH-like_dom_sf"/>
</dbReference>
<protein>
    <submittedName>
        <fullName evidence="9">BSD domain family protein</fullName>
    </submittedName>
</protein>
<dbReference type="PANTHER" id="PTHR12856">
    <property type="entry name" value="TRANSCRIPTION INITIATION FACTOR IIH-RELATED"/>
    <property type="match status" value="1"/>
</dbReference>
<keyword evidence="6" id="KW-0539">Nucleus</keyword>
<sequence length="375" mass="40929">MDIIRGACSVDKIGGMVYIREDLAPSMLEWKPIDEQEEDRAISIPLNSLTTLQSTKETSPKMILKIVYKLTSGPPNTNADGTDNGGGGGEEKSFKLTFTNRPTMNTIKDSLQTIVARSRTRVEGTSTPTPAPAPASTFGSAPQADSTRDSTSSSTPIPPTTSGTSTSSSLLSLAASQSLSDANLLKNFELQQKLLLEDRQLRDVFTKSVMQFKLSPQVFWSSRLNQLRTFALTISQHKGPYNVLSTIKPVATSDNQVNVNVTRDTINEIFTIYPIIKKAFDDLVPNKFNEGEFWSRFFNSKLFRRLRGDKISISNSRGDVVLDKYLYIDQNYQEKLQKSSTLENNGSGGGGGGAGGGSGNSEQGIQTLESPHILL</sequence>
<feature type="compositionally biased region" description="Gly residues" evidence="7">
    <location>
        <begin position="346"/>
        <end position="359"/>
    </location>
</feature>
<evidence type="ECO:0000256" key="6">
    <source>
        <dbReference type="ARBA" id="ARBA00023242"/>
    </source>
</evidence>
<dbReference type="EMBL" id="JABWAD010000016">
    <property type="protein sequence ID" value="KAF6071400.1"/>
    <property type="molecule type" value="Genomic_DNA"/>
</dbReference>
<evidence type="ECO:0000256" key="5">
    <source>
        <dbReference type="ARBA" id="ARBA00023163"/>
    </source>
</evidence>
<reference evidence="9 10" key="1">
    <citation type="submission" date="2020-03" db="EMBL/GenBank/DDBJ databases">
        <title>FDA dAtabase for Regulatory Grade micrObial Sequences (FDA-ARGOS): Supporting development and validation of Infectious Disease Dx tests.</title>
        <authorList>
            <person name="Campos J."/>
            <person name="Goldberg B."/>
            <person name="Tallon L."/>
            <person name="Sadzewicz L."/>
            <person name="Vavikolanu K."/>
            <person name="Mehta A."/>
            <person name="Aluvathingal J."/>
            <person name="Nadendla S."/>
            <person name="Nandy P."/>
            <person name="Geyer C."/>
            <person name="Yan Y."/>
            <person name="Sichtig H."/>
        </authorList>
    </citation>
    <scope>NUCLEOTIDE SEQUENCE [LARGE SCALE GENOMIC DNA]</scope>
    <source>
        <strain evidence="9 10">FDAARGOS_656</strain>
    </source>
</reference>
<evidence type="ECO:0000256" key="1">
    <source>
        <dbReference type="ARBA" id="ARBA00004123"/>
    </source>
</evidence>
<dbReference type="Proteomes" id="UP000536275">
    <property type="component" value="Unassembled WGS sequence"/>
</dbReference>
<feature type="region of interest" description="Disordered" evidence="7">
    <location>
        <begin position="119"/>
        <end position="168"/>
    </location>
</feature>
<organism evidence="9 10">
    <name type="scientific">Candida albicans</name>
    <name type="common">Yeast</name>
    <dbReference type="NCBI Taxonomy" id="5476"/>
    <lineage>
        <taxon>Eukaryota</taxon>
        <taxon>Fungi</taxon>
        <taxon>Dikarya</taxon>
        <taxon>Ascomycota</taxon>
        <taxon>Saccharomycotina</taxon>
        <taxon>Pichiomycetes</taxon>
        <taxon>Debaryomycetaceae</taxon>
        <taxon>Candida/Lodderomyces clade</taxon>
        <taxon>Candida</taxon>
    </lineage>
</organism>
<evidence type="ECO:0000256" key="2">
    <source>
        <dbReference type="ARBA" id="ARBA00009448"/>
    </source>
</evidence>
<feature type="compositionally biased region" description="Low complexity" evidence="7">
    <location>
        <begin position="124"/>
        <end position="142"/>
    </location>
</feature>
<dbReference type="InterPro" id="IPR035925">
    <property type="entry name" value="BSD_dom_sf"/>
</dbReference>
<proteinExistence type="inferred from homology"/>
<dbReference type="SUPFAM" id="SSF140383">
    <property type="entry name" value="BSD domain-like"/>
    <property type="match status" value="2"/>
</dbReference>
<dbReference type="PROSITE" id="PS50858">
    <property type="entry name" value="BSD"/>
    <property type="match status" value="1"/>
</dbReference>
<dbReference type="InterPro" id="IPR027079">
    <property type="entry name" value="Tfb1/GTF2H1"/>
</dbReference>
<dbReference type="GO" id="GO:0000439">
    <property type="term" value="C:transcription factor TFIIH core complex"/>
    <property type="evidence" value="ECO:0007669"/>
    <property type="project" value="InterPro"/>
</dbReference>
<dbReference type="InterPro" id="IPR005607">
    <property type="entry name" value="BSD_dom"/>
</dbReference>
<dbReference type="GO" id="GO:0006351">
    <property type="term" value="P:DNA-templated transcription"/>
    <property type="evidence" value="ECO:0007669"/>
    <property type="project" value="InterPro"/>
</dbReference>
<evidence type="ECO:0000256" key="4">
    <source>
        <dbReference type="ARBA" id="ARBA00023015"/>
    </source>
</evidence>
<dbReference type="Pfam" id="PF08567">
    <property type="entry name" value="PH_TFIIH"/>
    <property type="match status" value="1"/>
</dbReference>
<feature type="region of interest" description="Disordered" evidence="7">
    <location>
        <begin position="71"/>
        <end position="98"/>
    </location>
</feature>
<feature type="region of interest" description="Disordered" evidence="7">
    <location>
        <begin position="338"/>
        <end position="375"/>
    </location>
</feature>
<evidence type="ECO:0000259" key="8">
    <source>
        <dbReference type="PROSITE" id="PS50858"/>
    </source>
</evidence>
<dbReference type="SMART" id="SM00751">
    <property type="entry name" value="BSD"/>
    <property type="match status" value="2"/>
</dbReference>
<feature type="compositionally biased region" description="Low complexity" evidence="7">
    <location>
        <begin position="149"/>
        <end position="168"/>
    </location>
</feature>
<dbReference type="Gene3D" id="2.30.29.30">
    <property type="entry name" value="Pleckstrin-homology domain (PH domain)/Phosphotyrosine-binding domain (PTB)"/>
    <property type="match status" value="1"/>
</dbReference>
<gene>
    <name evidence="9" type="ORF">FOB64_001142</name>
</gene>
<dbReference type="Gene3D" id="1.10.3970.10">
    <property type="entry name" value="BSD domain"/>
    <property type="match status" value="1"/>
</dbReference>
<comment type="subcellular location">
    <subcellularLocation>
        <location evidence="1">Nucleus</location>
    </subcellularLocation>
</comment>